<dbReference type="GO" id="GO:1902884">
    <property type="term" value="P:positive regulation of response to oxidative stress"/>
    <property type="evidence" value="ECO:0007669"/>
    <property type="project" value="InterPro"/>
</dbReference>
<protein>
    <submittedName>
        <fullName evidence="3">Sulfotransferase</fullName>
    </submittedName>
</protein>
<evidence type="ECO:0000313" key="2">
    <source>
        <dbReference type="Proteomes" id="UP000887566"/>
    </source>
</evidence>
<dbReference type="WBParaSite" id="PSAMB.scaffold3771size16949.g22466.t1">
    <property type="protein sequence ID" value="PSAMB.scaffold3771size16949.g22466.t1"/>
    <property type="gene ID" value="PSAMB.scaffold3771size16949.g22466"/>
</dbReference>
<dbReference type="Proteomes" id="UP000887566">
    <property type="component" value="Unplaced"/>
</dbReference>
<dbReference type="PANTHER" id="PTHR22900">
    <property type="entry name" value="PROTEIN CBG14245-RELATED"/>
    <property type="match status" value="1"/>
</dbReference>
<dbReference type="GO" id="GO:0016020">
    <property type="term" value="C:membrane"/>
    <property type="evidence" value="ECO:0007669"/>
    <property type="project" value="InterPro"/>
</dbReference>
<dbReference type="AlphaFoldDB" id="A0A914WCI7"/>
<name>A0A914WCI7_9BILA</name>
<dbReference type="PANTHER" id="PTHR22900:SF5">
    <property type="entry name" value="PROTEIN CBG14245"/>
    <property type="match status" value="1"/>
</dbReference>
<evidence type="ECO:0000256" key="1">
    <source>
        <dbReference type="SAM" id="Phobius"/>
    </source>
</evidence>
<dbReference type="Pfam" id="PF03567">
    <property type="entry name" value="Sulfotransfer_2"/>
    <property type="match status" value="1"/>
</dbReference>
<reference evidence="3" key="1">
    <citation type="submission" date="2022-11" db="UniProtKB">
        <authorList>
            <consortium name="WormBaseParasite"/>
        </authorList>
    </citation>
    <scope>IDENTIFICATION</scope>
</reference>
<dbReference type="InterPro" id="IPR007669">
    <property type="entry name" value="Chst-1-like"/>
</dbReference>
<keyword evidence="2" id="KW-1185">Reference proteome</keyword>
<keyword evidence="1" id="KW-0472">Membrane</keyword>
<keyword evidence="1" id="KW-0812">Transmembrane</keyword>
<dbReference type="InterPro" id="IPR005331">
    <property type="entry name" value="Sulfotransferase"/>
</dbReference>
<sequence length="340" mass="40573">MAISRRTESKKIFICLFGFVLGSLFTLKLLTERCLARNNACSSTPPADSQQQAVFENSYQFEHEDIRYINRTPGFRYYDDFLISPQNNIYLAEYKLHYCKIDKNMGSTMQAFLCYIDAPQKHSNYFFNGSWNAGLAGSACSTSTLSGELRKRFMTGAQNVDFFSEKSGIYHLAIVRDPISRFVSAFVDVCIINTFEKEYPEKFKTLCFSCRSNMTCFLLQLHDYLYRISEHLPKERWFRDWHFYPQTWYCDFDRHITRYHLIHYKRNDEFYKELLEFLRNIRVKSNLVDDIETKLRKKTAAHATHSKSAIYEKELLESPFLLEYVYKIYYLDFVWFDYRL</sequence>
<proteinExistence type="predicted"/>
<dbReference type="GO" id="GO:0050650">
    <property type="term" value="P:chondroitin sulfate proteoglycan biosynthetic process"/>
    <property type="evidence" value="ECO:0007669"/>
    <property type="project" value="InterPro"/>
</dbReference>
<organism evidence="2 3">
    <name type="scientific">Plectus sambesii</name>
    <dbReference type="NCBI Taxonomy" id="2011161"/>
    <lineage>
        <taxon>Eukaryota</taxon>
        <taxon>Metazoa</taxon>
        <taxon>Ecdysozoa</taxon>
        <taxon>Nematoda</taxon>
        <taxon>Chromadorea</taxon>
        <taxon>Plectida</taxon>
        <taxon>Plectina</taxon>
        <taxon>Plectoidea</taxon>
        <taxon>Plectidae</taxon>
        <taxon>Plectus</taxon>
    </lineage>
</organism>
<accession>A0A914WCI7</accession>
<keyword evidence="1" id="KW-1133">Transmembrane helix</keyword>
<evidence type="ECO:0000313" key="3">
    <source>
        <dbReference type="WBParaSite" id="PSAMB.scaffold3771size16949.g22466.t1"/>
    </source>
</evidence>
<feature type="transmembrane region" description="Helical" evidence="1">
    <location>
        <begin position="12"/>
        <end position="31"/>
    </location>
</feature>
<dbReference type="GO" id="GO:0047756">
    <property type="term" value="F:chondroitin 4-sulfotransferase activity"/>
    <property type="evidence" value="ECO:0007669"/>
    <property type="project" value="InterPro"/>
</dbReference>